<reference evidence="2" key="1">
    <citation type="submission" date="2020-08" db="EMBL/GenBank/DDBJ databases">
        <title>Plant Genome Project.</title>
        <authorList>
            <person name="Zhang R.-G."/>
        </authorList>
    </citation>
    <scope>NUCLEOTIDE SEQUENCE</scope>
    <source>
        <strain evidence="2">WSP0</strain>
        <tissue evidence="2">Leaf</tissue>
    </source>
</reference>
<sequence length="269" mass="30405">MINSVALMRCWSVQLSICFSCKVLQSMLTSLNKLESPRCREYPFLLQCYYLQFPFGFDYIGIGSHLFGNLHHALDIEMSNMGMLIWKEECVGSKSVIEIVYKLINCINCLYNISELQLKKIINTDGGLLMKDNLEGGRTWAYEVGSQSMVCPIIVEDLNRPRQMLVEMLCEERGLFLEIADIIRGLGLTILKGVMETRNDKIWARFAVEANRDVTRMEIFVSLVHLLEQTIKNNAVAPGNGIENGNMMVHQSFHQGTSIPATGQPCGLQ</sequence>
<accession>A0AAV6LNP6</accession>
<dbReference type="PANTHER" id="PTHR46196:SF4">
    <property type="entry name" value="TRANSCRIPTION FACTOR LHW"/>
    <property type="match status" value="1"/>
</dbReference>
<proteinExistence type="predicted"/>
<keyword evidence="1" id="KW-0732">Signal</keyword>
<dbReference type="AlphaFoldDB" id="A0AAV6LNP6"/>
<evidence type="ECO:0000256" key="1">
    <source>
        <dbReference type="SAM" id="SignalP"/>
    </source>
</evidence>
<evidence type="ECO:0000313" key="2">
    <source>
        <dbReference type="EMBL" id="KAG5566477.1"/>
    </source>
</evidence>
<keyword evidence="3" id="KW-1185">Reference proteome</keyword>
<evidence type="ECO:0000313" key="3">
    <source>
        <dbReference type="Proteomes" id="UP000823749"/>
    </source>
</evidence>
<organism evidence="2 3">
    <name type="scientific">Rhododendron griersonianum</name>
    <dbReference type="NCBI Taxonomy" id="479676"/>
    <lineage>
        <taxon>Eukaryota</taxon>
        <taxon>Viridiplantae</taxon>
        <taxon>Streptophyta</taxon>
        <taxon>Embryophyta</taxon>
        <taxon>Tracheophyta</taxon>
        <taxon>Spermatophyta</taxon>
        <taxon>Magnoliopsida</taxon>
        <taxon>eudicotyledons</taxon>
        <taxon>Gunneridae</taxon>
        <taxon>Pentapetalae</taxon>
        <taxon>asterids</taxon>
        <taxon>Ericales</taxon>
        <taxon>Ericaceae</taxon>
        <taxon>Ericoideae</taxon>
        <taxon>Rhodoreae</taxon>
        <taxon>Rhododendron</taxon>
    </lineage>
</organism>
<dbReference type="Proteomes" id="UP000823749">
    <property type="component" value="Chromosome 1"/>
</dbReference>
<gene>
    <name evidence="2" type="ORF">RHGRI_002142</name>
</gene>
<feature type="chain" id="PRO_5043831939" evidence="1">
    <location>
        <begin position="19"/>
        <end position="269"/>
    </location>
</feature>
<dbReference type="PANTHER" id="PTHR46196">
    <property type="entry name" value="TRANSCRIPTION FACTOR BHLH155-LIKE ISOFORM X1-RELATED"/>
    <property type="match status" value="1"/>
</dbReference>
<name>A0AAV6LNP6_9ERIC</name>
<comment type="caution">
    <text evidence="2">The sequence shown here is derived from an EMBL/GenBank/DDBJ whole genome shotgun (WGS) entry which is preliminary data.</text>
</comment>
<feature type="signal peptide" evidence="1">
    <location>
        <begin position="1"/>
        <end position="18"/>
    </location>
</feature>
<protein>
    <submittedName>
        <fullName evidence="2">Uncharacterized protein</fullName>
    </submittedName>
</protein>
<dbReference type="GO" id="GO:0003700">
    <property type="term" value="F:DNA-binding transcription factor activity"/>
    <property type="evidence" value="ECO:0007669"/>
    <property type="project" value="InterPro"/>
</dbReference>
<dbReference type="InterPro" id="IPR043561">
    <property type="entry name" value="LHW-like"/>
</dbReference>
<dbReference type="EMBL" id="JACTNZ010000001">
    <property type="protein sequence ID" value="KAG5566477.1"/>
    <property type="molecule type" value="Genomic_DNA"/>
</dbReference>